<keyword evidence="2" id="KW-1185">Reference proteome</keyword>
<evidence type="ECO:0000313" key="2">
    <source>
        <dbReference type="Proteomes" id="UP000036681"/>
    </source>
</evidence>
<dbReference type="InterPro" id="IPR057591">
    <property type="entry name" value="TMEM126-like"/>
</dbReference>
<dbReference type="AlphaFoldDB" id="A0A0M3I0P4"/>
<dbReference type="Proteomes" id="UP000036681">
    <property type="component" value="Unplaced"/>
</dbReference>
<keyword evidence="1" id="KW-1133">Transmembrane helix</keyword>
<accession>A0A0M3I0P4</accession>
<evidence type="ECO:0000313" key="3">
    <source>
        <dbReference type="WBParaSite" id="ALUE_0000972901-mRNA-1"/>
    </source>
</evidence>
<organism evidence="2 3">
    <name type="scientific">Ascaris lumbricoides</name>
    <name type="common">Giant roundworm</name>
    <dbReference type="NCBI Taxonomy" id="6252"/>
    <lineage>
        <taxon>Eukaryota</taxon>
        <taxon>Metazoa</taxon>
        <taxon>Ecdysozoa</taxon>
        <taxon>Nematoda</taxon>
        <taxon>Chromadorea</taxon>
        <taxon>Rhabditida</taxon>
        <taxon>Spirurina</taxon>
        <taxon>Ascaridomorpha</taxon>
        <taxon>Ascaridoidea</taxon>
        <taxon>Ascarididae</taxon>
        <taxon>Ascaris</taxon>
    </lineage>
</organism>
<keyword evidence="1" id="KW-0812">Transmembrane</keyword>
<feature type="transmembrane region" description="Helical" evidence="1">
    <location>
        <begin position="166"/>
        <end position="189"/>
    </location>
</feature>
<proteinExistence type="predicted"/>
<evidence type="ECO:0000256" key="1">
    <source>
        <dbReference type="SAM" id="Phobius"/>
    </source>
</evidence>
<keyword evidence="1" id="KW-0472">Membrane</keyword>
<name>A0A0M3I0P4_ASCLU</name>
<sequence length="297" mass="33996">MSKEVNVHDPVELWKRASVEARNALTSTPLPLSRGKLGEHFSGERSMIWTSLSQMAPADQAKFMNKLVVNWPYKSERCALTWPLHAGIIANCITSSVIATRISADMFLLHADAPFFDGIHQCPKSPLFLGIYTSGVVLYIFHQMFIYNNIYRENKPCSSCVLSQSVFNALLSGIVVPMFSLPYLSYYVILNRKTEKYPRVRSYIDFLTLSWEGSRATWKVLPQLTAFQVLVAAVGSYFTLWGRNRIFDSMDADPDLVRETMIRAQDTISWRLWLDRFLMKIPFFGRLITNEDNIPSD</sequence>
<feature type="transmembrane region" description="Helical" evidence="1">
    <location>
        <begin position="127"/>
        <end position="146"/>
    </location>
</feature>
<dbReference type="Pfam" id="PF23408">
    <property type="entry name" value="TMEM126_like"/>
    <property type="match status" value="1"/>
</dbReference>
<dbReference type="WBParaSite" id="ALUE_0000972901-mRNA-1">
    <property type="protein sequence ID" value="ALUE_0000972901-mRNA-1"/>
    <property type="gene ID" value="ALUE_0000972901"/>
</dbReference>
<reference evidence="3" key="1">
    <citation type="submission" date="2017-02" db="UniProtKB">
        <authorList>
            <consortium name="WormBaseParasite"/>
        </authorList>
    </citation>
    <scope>IDENTIFICATION</scope>
</reference>
<protein>
    <submittedName>
        <fullName evidence="3">Transmembrane protein</fullName>
    </submittedName>
</protein>